<dbReference type="InterPro" id="IPR025997">
    <property type="entry name" value="SBP_2_dom"/>
</dbReference>
<feature type="transmembrane region" description="Helical" evidence="10">
    <location>
        <begin position="6"/>
        <end position="27"/>
    </location>
</feature>
<sequence length="355" mass="40345">MIKKTLNISIVFIIITLIFLGCSKNIIITNNLKVEKSAKIGVLLYKLSDEYISLVKKDLDEIQKENKGTVEFVFLDANGDQKKQNEQIDKLLQENIDLLLVNLVDTSEESTQIVINKIKEKNIPVIMFNREPISKIPIKSYENAIVLAREPEAGILQGEIVSNLWKNERFKIDKNRDNIMQYVILVGEPTSIDAISRTKYSIETIKNNGIKIEELARRPANWDRNLAKQAMTSLLYQYGNKIEVVIANNDEMAIGAIEALQEQNYNKYDKNKTITVVGVDAIPEAQELIKKGFMAGTVFQDAKEEAVVLYNLGMNLISGKNAIENTEYKFDDSGVTIRLPYQPYTYNSQNNINKK</sequence>
<keyword evidence="10" id="KW-0472">Membrane</keyword>
<reference evidence="13" key="1">
    <citation type="submission" date="2016-09" db="EMBL/GenBank/DDBJ databases">
        <title>Genomics of Clostridium taeniosporum, an organism which forms endospores with ribbon-like appendages.</title>
        <authorList>
            <person name="Walker J.R."/>
        </authorList>
    </citation>
    <scope>NUCLEOTIDE SEQUENCE [LARGE SCALE GENOMIC DNA]</scope>
    <source>
        <strain evidence="13">1/k</strain>
    </source>
</reference>
<dbReference type="InterPro" id="IPR050555">
    <property type="entry name" value="Bact_Solute-Bind_Prot2"/>
</dbReference>
<accession>A0A1D7XL74</accession>
<evidence type="ECO:0000256" key="9">
    <source>
        <dbReference type="ARBA" id="ARBA00034344"/>
    </source>
</evidence>
<dbReference type="AlphaFoldDB" id="A0A1D7XL74"/>
<evidence type="ECO:0000259" key="11">
    <source>
        <dbReference type="Pfam" id="PF13407"/>
    </source>
</evidence>
<dbReference type="Pfam" id="PF13407">
    <property type="entry name" value="Peripla_BP_4"/>
    <property type="match status" value="1"/>
</dbReference>
<proteinExistence type="predicted"/>
<dbReference type="CDD" id="cd01539">
    <property type="entry name" value="PBP1_GGBP"/>
    <property type="match status" value="1"/>
</dbReference>
<keyword evidence="13" id="KW-1185">Reference proteome</keyword>
<dbReference type="InterPro" id="IPR044085">
    <property type="entry name" value="MglB-like_PBP1"/>
</dbReference>
<evidence type="ECO:0000256" key="1">
    <source>
        <dbReference type="ARBA" id="ARBA00004196"/>
    </source>
</evidence>
<dbReference type="GO" id="GO:0030288">
    <property type="term" value="C:outer membrane-bounded periplasmic space"/>
    <property type="evidence" value="ECO:0007669"/>
    <property type="project" value="TreeGrafter"/>
</dbReference>
<dbReference type="InterPro" id="IPR028082">
    <property type="entry name" value="Peripla_BP_I"/>
</dbReference>
<evidence type="ECO:0000256" key="3">
    <source>
        <dbReference type="ARBA" id="ARBA00022597"/>
    </source>
</evidence>
<keyword evidence="7" id="KW-0106">Calcium</keyword>
<dbReference type="KEGG" id="ctae:BGI42_09970"/>
<keyword evidence="3" id="KW-0762">Sugar transport</keyword>
<comment type="subunit">
    <text evidence="8">The ABC transporter complex is composed of one ATP-binding protein (MglA), two transmembrane proteins (MglC) and a solute-binding protein (MglB).</text>
</comment>
<evidence type="ECO:0000256" key="7">
    <source>
        <dbReference type="ARBA" id="ARBA00022837"/>
    </source>
</evidence>
<dbReference type="RefSeq" id="WP_069680176.1">
    <property type="nucleotide sequence ID" value="NZ_CP017253.2"/>
</dbReference>
<protein>
    <recommendedName>
        <fullName evidence="9">D-galactose/methyl-galactoside binding periplasmic protein MglB</fullName>
    </recommendedName>
</protein>
<keyword evidence="4" id="KW-0479">Metal-binding</keyword>
<evidence type="ECO:0000256" key="4">
    <source>
        <dbReference type="ARBA" id="ARBA00022723"/>
    </source>
</evidence>
<keyword evidence="6" id="KW-0574">Periplasm</keyword>
<dbReference type="STRING" id="394958.BGI42_09970"/>
<evidence type="ECO:0000313" key="13">
    <source>
        <dbReference type="Proteomes" id="UP000094652"/>
    </source>
</evidence>
<dbReference type="OrthoDB" id="9769193at2"/>
<dbReference type="EMBL" id="CP017253">
    <property type="protein sequence ID" value="AOR24037.1"/>
    <property type="molecule type" value="Genomic_DNA"/>
</dbReference>
<dbReference type="Proteomes" id="UP000094652">
    <property type="component" value="Chromosome"/>
</dbReference>
<keyword evidence="2" id="KW-0813">Transport</keyword>
<feature type="domain" description="Periplasmic binding protein" evidence="11">
    <location>
        <begin position="40"/>
        <end position="320"/>
    </location>
</feature>
<dbReference type="PANTHER" id="PTHR30036">
    <property type="entry name" value="D-XYLOSE-BINDING PERIPLASMIC PROTEIN"/>
    <property type="match status" value="1"/>
</dbReference>
<evidence type="ECO:0000256" key="8">
    <source>
        <dbReference type="ARBA" id="ARBA00034323"/>
    </source>
</evidence>
<gene>
    <name evidence="12" type="ORF">BGI42_09970</name>
</gene>
<dbReference type="Gene3D" id="3.40.50.2300">
    <property type="match status" value="2"/>
</dbReference>
<dbReference type="PANTHER" id="PTHR30036:SF2">
    <property type="entry name" value="D-GALACTOSE_METHYL-GALACTOSIDE BINDING PERIPLASMIC PROTEIN MGLB"/>
    <property type="match status" value="1"/>
</dbReference>
<keyword evidence="10" id="KW-0812">Transmembrane</keyword>
<dbReference type="SUPFAM" id="SSF53822">
    <property type="entry name" value="Periplasmic binding protein-like I"/>
    <property type="match status" value="1"/>
</dbReference>
<dbReference type="PROSITE" id="PS51257">
    <property type="entry name" value="PROKAR_LIPOPROTEIN"/>
    <property type="match status" value="1"/>
</dbReference>
<evidence type="ECO:0000256" key="2">
    <source>
        <dbReference type="ARBA" id="ARBA00022448"/>
    </source>
</evidence>
<organism evidence="12 13">
    <name type="scientific">Clostridium taeniosporum</name>
    <dbReference type="NCBI Taxonomy" id="394958"/>
    <lineage>
        <taxon>Bacteria</taxon>
        <taxon>Bacillati</taxon>
        <taxon>Bacillota</taxon>
        <taxon>Clostridia</taxon>
        <taxon>Eubacteriales</taxon>
        <taxon>Clostridiaceae</taxon>
        <taxon>Clostridium</taxon>
    </lineage>
</organism>
<evidence type="ECO:0000313" key="12">
    <source>
        <dbReference type="EMBL" id="AOR24037.1"/>
    </source>
</evidence>
<comment type="subcellular location">
    <subcellularLocation>
        <location evidence="1">Cell envelope</location>
    </subcellularLocation>
</comment>
<keyword evidence="5" id="KW-0732">Signal</keyword>
<keyword evidence="10" id="KW-1133">Transmembrane helix</keyword>
<name>A0A1D7XL74_9CLOT</name>
<dbReference type="GO" id="GO:0030246">
    <property type="term" value="F:carbohydrate binding"/>
    <property type="evidence" value="ECO:0007669"/>
    <property type="project" value="InterPro"/>
</dbReference>
<evidence type="ECO:0000256" key="10">
    <source>
        <dbReference type="SAM" id="Phobius"/>
    </source>
</evidence>
<evidence type="ECO:0000256" key="6">
    <source>
        <dbReference type="ARBA" id="ARBA00022764"/>
    </source>
</evidence>
<evidence type="ECO:0000256" key="5">
    <source>
        <dbReference type="ARBA" id="ARBA00022729"/>
    </source>
</evidence>
<dbReference type="GO" id="GO:0046872">
    <property type="term" value="F:metal ion binding"/>
    <property type="evidence" value="ECO:0007669"/>
    <property type="project" value="UniProtKB-KW"/>
</dbReference>